<dbReference type="PANTHER" id="PTHR44943">
    <property type="entry name" value="CELLULOSE SYNTHASE OPERON PROTEIN C"/>
    <property type="match status" value="1"/>
</dbReference>
<reference evidence="5 8" key="1">
    <citation type="journal article" date="2016" name="Environ. Microbiol.">
        <title>Genomic resolution of a cold subsurface aquifer community provides metabolic insights for novel microbes adapted to high CO concentrations.</title>
        <authorList>
            <person name="Probst A.J."/>
            <person name="Castelle C.J."/>
            <person name="Singh A."/>
            <person name="Brown C.T."/>
            <person name="Anantharaman K."/>
            <person name="Sharon I."/>
            <person name="Hug L.A."/>
            <person name="Burstein D."/>
            <person name="Emerson J.B."/>
            <person name="Thomas B.C."/>
            <person name="Banfield J.F."/>
        </authorList>
    </citation>
    <scope>NUCLEOTIDE SEQUENCE [LARGE SCALE GENOMIC DNA]</scope>
    <source>
        <strain evidence="5">CG2_30_33_13</strain>
    </source>
</reference>
<dbReference type="EMBL" id="PFKO01000334">
    <property type="protein sequence ID" value="PIY31497.1"/>
    <property type="molecule type" value="Genomic_DNA"/>
</dbReference>
<dbReference type="Gene3D" id="1.25.40.10">
    <property type="entry name" value="Tetratricopeptide repeat domain"/>
    <property type="match status" value="2"/>
</dbReference>
<dbReference type="PROSITE" id="PS50293">
    <property type="entry name" value="TPR_REGION"/>
    <property type="match status" value="2"/>
</dbReference>
<evidence type="ECO:0000256" key="3">
    <source>
        <dbReference type="PROSITE-ProRule" id="PRU00339"/>
    </source>
</evidence>
<dbReference type="InterPro" id="IPR019734">
    <property type="entry name" value="TPR_rpt"/>
</dbReference>
<dbReference type="PROSITE" id="PS50005">
    <property type="entry name" value="TPR"/>
    <property type="match status" value="2"/>
</dbReference>
<evidence type="ECO:0000313" key="9">
    <source>
        <dbReference type="Proteomes" id="UP000228560"/>
    </source>
</evidence>
<dbReference type="Proteomes" id="UP000228560">
    <property type="component" value="Unassembled WGS sequence"/>
</dbReference>
<comment type="caution">
    <text evidence="5">The sequence shown here is derived from an EMBL/GenBank/DDBJ whole genome shotgun (WGS) entry which is preliminary data.</text>
</comment>
<dbReference type="RefSeq" id="WP_406608285.1">
    <property type="nucleotide sequence ID" value="NZ_PFKO01000334.1"/>
</dbReference>
<dbReference type="SMART" id="SM00028">
    <property type="entry name" value="TPR"/>
    <property type="match status" value="2"/>
</dbReference>
<dbReference type="InterPro" id="IPR011990">
    <property type="entry name" value="TPR-like_helical_dom_sf"/>
</dbReference>
<organism evidence="5 8">
    <name type="scientific">Candidatus Infernicultor aquiphilus</name>
    <dbReference type="NCBI Taxonomy" id="1805029"/>
    <lineage>
        <taxon>Bacteria</taxon>
        <taxon>Pseudomonadati</taxon>
        <taxon>Atribacterota</taxon>
        <taxon>Candidatus Phoenicimicrobiia</taxon>
        <taxon>Candidatus Pheonicimicrobiales</taxon>
        <taxon>Candidatus Phoenicimicrobiaceae</taxon>
        <taxon>Candidatus Infernicultor</taxon>
    </lineage>
</organism>
<dbReference type="Proteomes" id="UP000182763">
    <property type="component" value="Unassembled WGS sequence"/>
</dbReference>
<dbReference type="Proteomes" id="UP000230646">
    <property type="component" value="Unassembled WGS sequence"/>
</dbReference>
<dbReference type="EMBL" id="PFTV01000190">
    <property type="protein sequence ID" value="PJB55647.1"/>
    <property type="molecule type" value="Genomic_DNA"/>
</dbReference>
<dbReference type="AlphaFoldDB" id="A0A1J5GRA1"/>
<feature type="repeat" description="TPR" evidence="3">
    <location>
        <begin position="67"/>
        <end position="100"/>
    </location>
</feature>
<evidence type="ECO:0000313" key="5">
    <source>
        <dbReference type="EMBL" id="OIP69520.1"/>
    </source>
</evidence>
<evidence type="ECO:0000256" key="1">
    <source>
        <dbReference type="ARBA" id="ARBA00022737"/>
    </source>
</evidence>
<evidence type="ECO:0000256" key="2">
    <source>
        <dbReference type="ARBA" id="ARBA00022803"/>
    </source>
</evidence>
<reference evidence="9 10" key="2">
    <citation type="submission" date="2017-09" db="EMBL/GenBank/DDBJ databases">
        <title>Depth-based differentiation of microbial function through sediment-hosted aquifers and enrichment of novel symbionts in the deep terrestrial subsurface.</title>
        <authorList>
            <person name="Probst A.J."/>
            <person name="Ladd B."/>
            <person name="Jarett J.K."/>
            <person name="Geller-Mcgrath D.E."/>
            <person name="Sieber C.M."/>
            <person name="Emerson J.B."/>
            <person name="Anantharaman K."/>
            <person name="Thomas B.C."/>
            <person name="Malmstrom R."/>
            <person name="Stieglmeier M."/>
            <person name="Klingl A."/>
            <person name="Woyke T."/>
            <person name="Ryan C.M."/>
            <person name="Banfield J.F."/>
        </authorList>
    </citation>
    <scope>NUCLEOTIDE SEQUENCE [LARGE SCALE GENOMIC DNA]</scope>
    <source>
        <strain evidence="6">CG_4_10_14_3_um_filter_34_13</strain>
        <strain evidence="7">CG_4_9_14_3_um_filter_33_16</strain>
    </source>
</reference>
<feature type="repeat" description="TPR" evidence="3">
    <location>
        <begin position="33"/>
        <end position="66"/>
    </location>
</feature>
<evidence type="ECO:0000313" key="6">
    <source>
        <dbReference type="EMBL" id="PIY31497.1"/>
    </source>
</evidence>
<accession>A0A2M8C9A8</accession>
<dbReference type="Pfam" id="PF13414">
    <property type="entry name" value="TPR_11"/>
    <property type="match status" value="1"/>
</dbReference>
<proteinExistence type="predicted"/>
<evidence type="ECO:0000313" key="8">
    <source>
        <dbReference type="Proteomes" id="UP000182763"/>
    </source>
</evidence>
<gene>
    <name evidence="5" type="ORF">AUK42_05200</name>
    <name evidence="7" type="ORF">CO097_07520</name>
    <name evidence="6" type="ORF">COZ07_09055</name>
</gene>
<feature type="region of interest" description="Disordered" evidence="4">
    <location>
        <begin position="300"/>
        <end position="328"/>
    </location>
</feature>
<evidence type="ECO:0000313" key="10">
    <source>
        <dbReference type="Proteomes" id="UP000230646"/>
    </source>
</evidence>
<name>A0A1J5GRA1_9BACT</name>
<dbReference type="PANTHER" id="PTHR44943:SF8">
    <property type="entry name" value="TPR REPEAT-CONTAINING PROTEIN MJ0263"/>
    <property type="match status" value="1"/>
</dbReference>
<dbReference type="STRING" id="1805029.AUK42_05200"/>
<accession>A0A1J5GRA1</accession>
<evidence type="ECO:0000313" key="7">
    <source>
        <dbReference type="EMBL" id="PJB55647.1"/>
    </source>
</evidence>
<accession>A0A2M7PMG9</accession>
<protein>
    <submittedName>
        <fullName evidence="5">Uncharacterized protein</fullName>
    </submittedName>
</protein>
<evidence type="ECO:0000256" key="4">
    <source>
        <dbReference type="SAM" id="MobiDB-lite"/>
    </source>
</evidence>
<keyword evidence="2 3" id="KW-0802">TPR repeat</keyword>
<dbReference type="EMBL" id="MNYY01000100">
    <property type="protein sequence ID" value="OIP69520.1"/>
    <property type="molecule type" value="Genomic_DNA"/>
</dbReference>
<dbReference type="SUPFAM" id="SSF48452">
    <property type="entry name" value="TPR-like"/>
    <property type="match status" value="1"/>
</dbReference>
<sequence length="328" mass="38661">MIREKFYLKISLSLLILFLILIIISGAIYAQDYQTYYKNGYIYFTQENYEKAEQNYKKAIELNPNFENAHYWLGRVYQQSGAYNKAIEQWKEVLRINPENQYAFLYLIGSFNSTSRIQSDSALDYLNEGIKMIGNPEEYLYKESVPSVDLLLTVIPYFKKAISIEPNLLEAYFWAGEIYQVLGDKITRQFLPLAIESYIKSINIEEVRNPLSFTHPSPYWRSYIQLSKMYHSLRLKDKEEKLWFELERIKSLPYQQALEKKGYFGFGYPPKIEVSFQDVDKIENWIYPDKNNTFVVINGEVQGEKEKEPEQSGIETKVEESIPEEKGD</sequence>
<feature type="compositionally biased region" description="Basic and acidic residues" evidence="4">
    <location>
        <begin position="302"/>
        <end position="328"/>
    </location>
</feature>
<keyword evidence="1" id="KW-0677">Repeat</keyword>
<dbReference type="InterPro" id="IPR051685">
    <property type="entry name" value="Ycf3/AcsC/BcsC/TPR_MFPF"/>
</dbReference>